<dbReference type="InterPro" id="IPR026571">
    <property type="entry name" value="Tmem186"/>
</dbReference>
<evidence type="ECO:0000256" key="5">
    <source>
        <dbReference type="ARBA" id="ARBA00022792"/>
    </source>
</evidence>
<dbReference type="GO" id="GO:0005743">
    <property type="term" value="C:mitochondrial inner membrane"/>
    <property type="evidence" value="ECO:0007669"/>
    <property type="project" value="UniProtKB-SubCell"/>
</dbReference>
<dbReference type="PANTHER" id="PTHR13603:SF1">
    <property type="entry name" value="TRANSMEMBRANE PROTEIN 186"/>
    <property type="match status" value="1"/>
</dbReference>
<evidence type="ECO:0000313" key="10">
    <source>
        <dbReference type="EMBL" id="VUZ52129.1"/>
    </source>
</evidence>
<sequence>MNRLIIGKQVLPVSCSYLNARFLSKVQRLQPISRTKSYEKPIDAATSEIIKNDPNFSKAEIDHLIKHPGQREDWQVIYCLRAMPLAQAFSKLKLLLTFSLVVGTPVSVAFHFAGQVSSDLCWFVFGASLFSLSTLSIFSYYSTKVVGVISQHKRTGLLRIGLLNFSGNRCNIIAHPEQLLPAGDISSRSAKRTVRVGLIGDALESQYPSIRSLYISSLTGHVLDVDLFEKYVGKMWRPK</sequence>
<evidence type="ECO:0000256" key="9">
    <source>
        <dbReference type="SAM" id="Phobius"/>
    </source>
</evidence>
<gene>
    <name evidence="10" type="ORF">WMSIL1_LOCUS10732</name>
</gene>
<evidence type="ECO:0000256" key="3">
    <source>
        <dbReference type="ARBA" id="ARBA00014604"/>
    </source>
</evidence>
<comment type="subcellular location">
    <subcellularLocation>
        <location evidence="1">Mitochondrion inner membrane</location>
        <topology evidence="1">Multi-pass membrane protein</topology>
    </subcellularLocation>
</comment>
<dbReference type="PANTHER" id="PTHR13603">
    <property type="entry name" value="TRANSMEMBRANE PROTEIN 186"/>
    <property type="match status" value="1"/>
</dbReference>
<evidence type="ECO:0000256" key="4">
    <source>
        <dbReference type="ARBA" id="ARBA00022692"/>
    </source>
</evidence>
<comment type="similarity">
    <text evidence="2">Belongs to the TMEM186 family.</text>
</comment>
<evidence type="ECO:0000256" key="7">
    <source>
        <dbReference type="ARBA" id="ARBA00023128"/>
    </source>
</evidence>
<organism evidence="10 11">
    <name type="scientific">Hymenolepis diminuta</name>
    <name type="common">Rat tapeworm</name>
    <dbReference type="NCBI Taxonomy" id="6216"/>
    <lineage>
        <taxon>Eukaryota</taxon>
        <taxon>Metazoa</taxon>
        <taxon>Spiralia</taxon>
        <taxon>Lophotrochozoa</taxon>
        <taxon>Platyhelminthes</taxon>
        <taxon>Cestoda</taxon>
        <taxon>Eucestoda</taxon>
        <taxon>Cyclophyllidea</taxon>
        <taxon>Hymenolepididae</taxon>
        <taxon>Hymenolepis</taxon>
    </lineage>
</organism>
<dbReference type="EMBL" id="CABIJS010000466">
    <property type="protein sequence ID" value="VUZ52129.1"/>
    <property type="molecule type" value="Genomic_DNA"/>
</dbReference>
<keyword evidence="7" id="KW-0496">Mitochondrion</keyword>
<evidence type="ECO:0000256" key="6">
    <source>
        <dbReference type="ARBA" id="ARBA00022989"/>
    </source>
</evidence>
<keyword evidence="11" id="KW-1185">Reference proteome</keyword>
<accession>A0A564YYN9</accession>
<reference evidence="10 11" key="1">
    <citation type="submission" date="2019-07" db="EMBL/GenBank/DDBJ databases">
        <authorList>
            <person name="Jastrzebski P J."/>
            <person name="Paukszto L."/>
            <person name="Jastrzebski P J."/>
        </authorList>
    </citation>
    <scope>NUCLEOTIDE SEQUENCE [LARGE SCALE GENOMIC DNA]</scope>
    <source>
        <strain evidence="10 11">WMS-il1</strain>
    </source>
</reference>
<dbReference type="AlphaFoldDB" id="A0A564YYN9"/>
<keyword evidence="5" id="KW-0999">Mitochondrion inner membrane</keyword>
<proteinExistence type="inferred from homology"/>
<name>A0A564YYN9_HYMDI</name>
<keyword evidence="8 9" id="KW-0472">Membrane</keyword>
<evidence type="ECO:0000256" key="2">
    <source>
        <dbReference type="ARBA" id="ARBA00007020"/>
    </source>
</evidence>
<feature type="transmembrane region" description="Helical" evidence="9">
    <location>
        <begin position="94"/>
        <end position="114"/>
    </location>
</feature>
<dbReference type="Proteomes" id="UP000321570">
    <property type="component" value="Unassembled WGS sequence"/>
</dbReference>
<evidence type="ECO:0000256" key="1">
    <source>
        <dbReference type="ARBA" id="ARBA00004448"/>
    </source>
</evidence>
<evidence type="ECO:0000313" key="11">
    <source>
        <dbReference type="Proteomes" id="UP000321570"/>
    </source>
</evidence>
<evidence type="ECO:0000256" key="8">
    <source>
        <dbReference type="ARBA" id="ARBA00023136"/>
    </source>
</evidence>
<keyword evidence="4 9" id="KW-0812">Transmembrane</keyword>
<protein>
    <recommendedName>
        <fullName evidence="3">Transmembrane protein 186</fullName>
    </recommendedName>
</protein>
<feature type="transmembrane region" description="Helical" evidence="9">
    <location>
        <begin position="120"/>
        <end position="141"/>
    </location>
</feature>
<keyword evidence="6 9" id="KW-1133">Transmembrane helix</keyword>